<comment type="similarity">
    <text evidence="6">Belongs to the Mrp/NBP35 ATP-binding proteins family.</text>
</comment>
<dbReference type="Pfam" id="PF10609">
    <property type="entry name" value="ParA"/>
    <property type="match status" value="1"/>
</dbReference>
<keyword evidence="1 6" id="KW-0479">Metal-binding</keyword>
<sequence length="290" mass="30738">MSEENACDGCPSAASGECDGAQADPQEMALKCAMARIRHKVLVLSGKGGVGKSTVAANLAAALSKDERVGLLDADLHGPSVPRLFNLSGSQVLGSEGRILPVPVTPLLHVMSIGFLLEAPETPVIWRGPRKLAALRQFLSEVDWDEREYLIVDCPPGTGDEPLGVIQTIGEVSGAVIVTTPQELALEDVRKSVSFCRQLETPVLGVVENMSGFACPNCGEVSPIFEQGGGEEMAQQMNVPFLGRIPIDPGVVRACDRGELTRYQQSAGSASARAFDEVREALKRNLSSAS</sequence>
<dbReference type="SUPFAM" id="SSF52540">
    <property type="entry name" value="P-loop containing nucleoside triphosphate hydrolases"/>
    <property type="match status" value="1"/>
</dbReference>
<protein>
    <recommendedName>
        <fullName evidence="6">Iron-sulfur cluster carrier protein</fullName>
    </recommendedName>
</protein>
<dbReference type="GO" id="GO:0051536">
    <property type="term" value="F:iron-sulfur cluster binding"/>
    <property type="evidence" value="ECO:0007669"/>
    <property type="project" value="UniProtKB-UniRule"/>
</dbReference>
<dbReference type="GO" id="GO:0016887">
    <property type="term" value="F:ATP hydrolysis activity"/>
    <property type="evidence" value="ECO:0007669"/>
    <property type="project" value="UniProtKB-UniRule"/>
</dbReference>
<reference evidence="7 8" key="2">
    <citation type="journal article" date="2016" name="ISME J.">
        <title>Characterization of the first cultured representative of Verrucomicrobia subdivision 5 indicates the proposal of a novel phylum.</title>
        <authorList>
            <person name="Spring S."/>
            <person name="Bunk B."/>
            <person name="Sproer C."/>
            <person name="Schumann P."/>
            <person name="Rohde M."/>
            <person name="Tindall B.J."/>
            <person name="Klenk H.P."/>
        </authorList>
    </citation>
    <scope>NUCLEOTIDE SEQUENCE [LARGE SCALE GENOMIC DNA]</scope>
    <source>
        <strain evidence="7 8">L21-Fru-AB</strain>
    </source>
</reference>
<evidence type="ECO:0000256" key="1">
    <source>
        <dbReference type="ARBA" id="ARBA00022723"/>
    </source>
</evidence>
<evidence type="ECO:0000256" key="3">
    <source>
        <dbReference type="ARBA" id="ARBA00022840"/>
    </source>
</evidence>
<dbReference type="InterPro" id="IPR033756">
    <property type="entry name" value="YlxH/NBP35"/>
</dbReference>
<dbReference type="PANTHER" id="PTHR23264">
    <property type="entry name" value="NUCLEOTIDE-BINDING PROTEIN NBP35 YEAST -RELATED"/>
    <property type="match status" value="1"/>
</dbReference>
<dbReference type="HAMAP" id="MF_02040">
    <property type="entry name" value="Mrp_NBP35"/>
    <property type="match status" value="1"/>
</dbReference>
<dbReference type="InterPro" id="IPR027417">
    <property type="entry name" value="P-loop_NTPase"/>
</dbReference>
<evidence type="ECO:0000256" key="4">
    <source>
        <dbReference type="ARBA" id="ARBA00023004"/>
    </source>
</evidence>
<keyword evidence="7" id="KW-0132">Cell division</keyword>
<feature type="binding site" evidence="6">
    <location>
        <begin position="46"/>
        <end position="53"/>
    </location>
    <ligand>
        <name>ATP</name>
        <dbReference type="ChEBI" id="CHEBI:30616"/>
    </ligand>
</feature>
<proteinExistence type="inferred from homology"/>
<dbReference type="GO" id="GO:0016226">
    <property type="term" value="P:iron-sulfur cluster assembly"/>
    <property type="evidence" value="ECO:0007669"/>
    <property type="project" value="InterPro"/>
</dbReference>
<dbReference type="CDD" id="cd02037">
    <property type="entry name" value="Mrp_NBP35"/>
    <property type="match status" value="1"/>
</dbReference>
<comment type="function">
    <text evidence="6">Binds and transfers iron-sulfur (Fe-S) clusters to target apoproteins. Can hydrolyze ATP.</text>
</comment>
<evidence type="ECO:0000256" key="5">
    <source>
        <dbReference type="ARBA" id="ARBA00023014"/>
    </source>
</evidence>
<dbReference type="STRING" id="1307763.L21SP4_02052"/>
<keyword evidence="7" id="KW-0131">Cell cycle</keyword>
<evidence type="ECO:0000256" key="2">
    <source>
        <dbReference type="ARBA" id="ARBA00022741"/>
    </source>
</evidence>
<keyword evidence="5 6" id="KW-0411">Iron-sulfur</keyword>
<organism evidence="7 8">
    <name type="scientific">Kiritimatiella glycovorans</name>
    <dbReference type="NCBI Taxonomy" id="1307763"/>
    <lineage>
        <taxon>Bacteria</taxon>
        <taxon>Pseudomonadati</taxon>
        <taxon>Kiritimatiellota</taxon>
        <taxon>Kiritimatiellia</taxon>
        <taxon>Kiritimatiellales</taxon>
        <taxon>Kiritimatiellaceae</taxon>
        <taxon>Kiritimatiella</taxon>
    </lineage>
</organism>
<dbReference type="GO" id="GO:0046872">
    <property type="term" value="F:metal ion binding"/>
    <property type="evidence" value="ECO:0007669"/>
    <property type="project" value="UniProtKB-KW"/>
</dbReference>
<reference evidence="8" key="1">
    <citation type="submission" date="2015-02" db="EMBL/GenBank/DDBJ databases">
        <title>Description and complete genome sequence of the first cultured representative of the subdivision 5 of the Verrucomicrobia phylum.</title>
        <authorList>
            <person name="Spring S."/>
            <person name="Bunk B."/>
            <person name="Sproer C."/>
            <person name="Klenk H.-P."/>
        </authorList>
    </citation>
    <scope>NUCLEOTIDE SEQUENCE [LARGE SCALE GENOMIC DNA]</scope>
    <source>
        <strain evidence="8">L21-Fru-AB</strain>
    </source>
</reference>
<gene>
    <name evidence="7" type="primary">minD</name>
    <name evidence="7" type="ORF">L21SP4_02052</name>
</gene>
<keyword evidence="3 6" id="KW-0067">ATP-binding</keyword>
<comment type="subunit">
    <text evidence="6">Homodimer.</text>
</comment>
<keyword evidence="2 6" id="KW-0547">Nucleotide-binding</keyword>
<keyword evidence="6" id="KW-0378">Hydrolase</keyword>
<dbReference type="PATRIC" id="fig|1609981.3.peg.2133"/>
<evidence type="ECO:0000313" key="7">
    <source>
        <dbReference type="EMBL" id="AKJ65285.1"/>
    </source>
</evidence>
<dbReference type="GO" id="GO:0051301">
    <property type="term" value="P:cell division"/>
    <property type="evidence" value="ECO:0007669"/>
    <property type="project" value="UniProtKB-KW"/>
</dbReference>
<dbReference type="EMBL" id="CP010904">
    <property type="protein sequence ID" value="AKJ65285.1"/>
    <property type="molecule type" value="Genomic_DNA"/>
</dbReference>
<dbReference type="FunFam" id="3.40.50.300:FF:001119">
    <property type="entry name" value="Iron-sulfur cluster carrier protein"/>
    <property type="match status" value="1"/>
</dbReference>
<keyword evidence="8" id="KW-1185">Reference proteome</keyword>
<dbReference type="KEGG" id="vbl:L21SP4_02052"/>
<keyword evidence="4 6" id="KW-0408">Iron</keyword>
<dbReference type="RefSeq" id="WP_052882532.1">
    <property type="nucleotide sequence ID" value="NZ_CP010904.1"/>
</dbReference>
<evidence type="ECO:0000313" key="8">
    <source>
        <dbReference type="Proteomes" id="UP000035268"/>
    </source>
</evidence>
<dbReference type="Proteomes" id="UP000035268">
    <property type="component" value="Chromosome"/>
</dbReference>
<dbReference type="InterPro" id="IPR019591">
    <property type="entry name" value="Mrp/NBP35_ATP-bd"/>
</dbReference>
<accession>A0A0G3EKD9</accession>
<name>A0A0G3EKD9_9BACT</name>
<dbReference type="AlphaFoldDB" id="A0A0G3EKD9"/>
<dbReference type="PANTHER" id="PTHR23264:SF19">
    <property type="entry name" value="CYTOSOLIC FE-S CLUSTER ASSEMBLY FACTOR NUBP2"/>
    <property type="match status" value="1"/>
</dbReference>
<dbReference type="GO" id="GO:0140663">
    <property type="term" value="F:ATP-dependent FeS chaperone activity"/>
    <property type="evidence" value="ECO:0007669"/>
    <property type="project" value="InterPro"/>
</dbReference>
<dbReference type="GO" id="GO:0005829">
    <property type="term" value="C:cytosol"/>
    <property type="evidence" value="ECO:0007669"/>
    <property type="project" value="TreeGrafter"/>
</dbReference>
<dbReference type="Gene3D" id="3.40.50.300">
    <property type="entry name" value="P-loop containing nucleotide triphosphate hydrolases"/>
    <property type="match status" value="1"/>
</dbReference>
<dbReference type="GO" id="GO:0005524">
    <property type="term" value="F:ATP binding"/>
    <property type="evidence" value="ECO:0007669"/>
    <property type="project" value="UniProtKB-UniRule"/>
</dbReference>
<dbReference type="OrthoDB" id="9809679at2"/>
<evidence type="ECO:0000256" key="6">
    <source>
        <dbReference type="HAMAP-Rule" id="MF_02040"/>
    </source>
</evidence>